<dbReference type="PANTHER" id="PTHR33361:SF15">
    <property type="entry name" value="DUF885 FAMILY LIPOPROTEIN"/>
    <property type="match status" value="1"/>
</dbReference>
<dbReference type="InterPro" id="IPR010281">
    <property type="entry name" value="DUF885"/>
</dbReference>
<dbReference type="Proteomes" id="UP000251241">
    <property type="component" value="Unassembled WGS sequence"/>
</dbReference>
<organism evidence="1 2">
    <name type="scientific">Sphingobacterium multivorum</name>
    <dbReference type="NCBI Taxonomy" id="28454"/>
    <lineage>
        <taxon>Bacteria</taxon>
        <taxon>Pseudomonadati</taxon>
        <taxon>Bacteroidota</taxon>
        <taxon>Sphingobacteriia</taxon>
        <taxon>Sphingobacteriales</taxon>
        <taxon>Sphingobacteriaceae</taxon>
        <taxon>Sphingobacterium</taxon>
    </lineage>
</organism>
<dbReference type="PANTHER" id="PTHR33361">
    <property type="entry name" value="GLR0591 PROTEIN"/>
    <property type="match status" value="1"/>
</dbReference>
<gene>
    <name evidence="1" type="ORF">NCTC11343_04113</name>
</gene>
<reference evidence="1 2" key="1">
    <citation type="submission" date="2018-06" db="EMBL/GenBank/DDBJ databases">
        <authorList>
            <consortium name="Pathogen Informatics"/>
            <person name="Doyle S."/>
        </authorList>
    </citation>
    <scope>NUCLEOTIDE SEQUENCE [LARGE SCALE GENOMIC DNA]</scope>
    <source>
        <strain evidence="1 2">NCTC11343</strain>
    </source>
</reference>
<dbReference type="PROSITE" id="PS51257">
    <property type="entry name" value="PROKAR_LIPOPROTEIN"/>
    <property type="match status" value="1"/>
</dbReference>
<evidence type="ECO:0000313" key="2">
    <source>
        <dbReference type="Proteomes" id="UP000251241"/>
    </source>
</evidence>
<name>A0A2X2LFA3_SPHMU</name>
<evidence type="ECO:0000313" key="1">
    <source>
        <dbReference type="EMBL" id="SPZ92059.1"/>
    </source>
</evidence>
<proteinExistence type="predicted"/>
<accession>A0A2X2LFA3</accession>
<dbReference type="AlphaFoldDB" id="A0A2X2LFA3"/>
<dbReference type="Pfam" id="PF05960">
    <property type="entry name" value="DUF885"/>
    <property type="match status" value="1"/>
</dbReference>
<sequence length="600" mass="68391">MLKFINNNVNFRQNTPMKLITYTLAIFGLGLMASCGSGTQDRQSTVDTVANEKFKSYEDRFILQLWKENPEWATQVGFHQYDSLLTIPDADAQKLRLEFSKRHLDSLKNFDLSTLNLSQQTDYHLIQNYLESNIWAIEKERAYEWNPSSYNVGGTIAFMLAENYAPLSTRLKAIYHRLTKIPAYYEAAKGQLKNPATVLTDLAIQQNLGGLSVFENDLRDSLKKSDLPTSEKDAIQKASQQAIAAINGYVQFLKVTPNPSPRSFRLGKELYDKKFDFDIQSGSTAEQIYQAALARKSYLHGEMYKISKELWPKYFGKSSLPSDSLIVIRKMIDTLSVNHVKAEEFQSAIEAQIPKLVAFVKQKDLLYLDDSKPLVVRKEPAYMAGVAGASISAPGPYDKGGNTYYNVGSLTGWTKEATESYLREYNHYILQILNIHEAIPGHYTQLVYANQSLSLIKSILGNGAMIEGWAVYTEQMMLENGYGDNAPEMWLMWYKWHLRTVCNAILDYSVHVKNMSEKDAMHLLVDEAFQQQAEAAGKWKRVSVSSVQLTSYFTGYKEIYDLREAVKQKEGKQFNLKAFNEKFLSFGNSPVKYIREMMLK</sequence>
<protein>
    <submittedName>
        <fullName evidence="1">Bacterial protein of uncharacterized function (DUF885)</fullName>
    </submittedName>
</protein>
<dbReference type="EMBL" id="UAUU01000011">
    <property type="protein sequence ID" value="SPZ92059.1"/>
    <property type="molecule type" value="Genomic_DNA"/>
</dbReference>